<gene>
    <name evidence="2" type="ORF">GCM10022410_20430</name>
</gene>
<keyword evidence="1" id="KW-0812">Transmembrane</keyword>
<evidence type="ECO:0000256" key="1">
    <source>
        <dbReference type="SAM" id="Phobius"/>
    </source>
</evidence>
<keyword evidence="1" id="KW-1133">Transmembrane helix</keyword>
<evidence type="ECO:0000313" key="3">
    <source>
        <dbReference type="Proteomes" id="UP001501734"/>
    </source>
</evidence>
<evidence type="ECO:0008006" key="4">
    <source>
        <dbReference type="Google" id="ProtNLM"/>
    </source>
</evidence>
<sequence>MGKIRQKIAIFMQGRYGIDHIYLTNLVIYFIGLIFLRRIEQRLYLDILLLVLILWTFYRVFSRNIVKRQAENQVFLRVINKIKSTTKLIFKRIRDIGTHRYRRCPNCQTQLRLPRKVGTHTVKCPRCDNRFQVKIKI</sequence>
<organism evidence="2 3">
    <name type="scientific">Amphibacillus indicireducens</name>
    <dbReference type="NCBI Taxonomy" id="1076330"/>
    <lineage>
        <taxon>Bacteria</taxon>
        <taxon>Bacillati</taxon>
        <taxon>Bacillota</taxon>
        <taxon>Bacilli</taxon>
        <taxon>Bacillales</taxon>
        <taxon>Bacillaceae</taxon>
        <taxon>Amphibacillus</taxon>
    </lineage>
</organism>
<accession>A0ABP7VW55</accession>
<keyword evidence="1" id="KW-0472">Membrane</keyword>
<reference evidence="3" key="1">
    <citation type="journal article" date="2019" name="Int. J. Syst. Evol. Microbiol.">
        <title>The Global Catalogue of Microorganisms (GCM) 10K type strain sequencing project: providing services to taxonomists for standard genome sequencing and annotation.</title>
        <authorList>
            <consortium name="The Broad Institute Genomics Platform"/>
            <consortium name="The Broad Institute Genome Sequencing Center for Infectious Disease"/>
            <person name="Wu L."/>
            <person name="Ma J."/>
        </authorList>
    </citation>
    <scope>NUCLEOTIDE SEQUENCE [LARGE SCALE GENOMIC DNA]</scope>
    <source>
        <strain evidence="3">JCM 17250</strain>
    </source>
</reference>
<dbReference type="EMBL" id="BAABDL010000116">
    <property type="protein sequence ID" value="GAA4075403.1"/>
    <property type="molecule type" value="Genomic_DNA"/>
</dbReference>
<feature type="transmembrane region" description="Helical" evidence="1">
    <location>
        <begin position="21"/>
        <end position="37"/>
    </location>
</feature>
<keyword evidence="3" id="KW-1185">Reference proteome</keyword>
<dbReference type="RefSeq" id="WP_344912855.1">
    <property type="nucleotide sequence ID" value="NZ_BAABDL010000116.1"/>
</dbReference>
<name>A0ABP7VW55_9BACI</name>
<proteinExistence type="predicted"/>
<evidence type="ECO:0000313" key="2">
    <source>
        <dbReference type="EMBL" id="GAA4075403.1"/>
    </source>
</evidence>
<dbReference type="Proteomes" id="UP001501734">
    <property type="component" value="Unassembled WGS sequence"/>
</dbReference>
<feature type="transmembrane region" description="Helical" evidence="1">
    <location>
        <begin position="43"/>
        <end position="61"/>
    </location>
</feature>
<protein>
    <recommendedName>
        <fullName evidence="4">Zn-finger containing protein</fullName>
    </recommendedName>
</protein>
<comment type="caution">
    <text evidence="2">The sequence shown here is derived from an EMBL/GenBank/DDBJ whole genome shotgun (WGS) entry which is preliminary data.</text>
</comment>